<dbReference type="SUPFAM" id="SSF88713">
    <property type="entry name" value="Glycoside hydrolase/deacetylase"/>
    <property type="match status" value="1"/>
</dbReference>
<feature type="domain" description="EGF-like" evidence="2">
    <location>
        <begin position="109"/>
        <end position="143"/>
    </location>
</feature>
<feature type="region of interest" description="Disordered" evidence="1">
    <location>
        <begin position="621"/>
        <end position="645"/>
    </location>
</feature>
<proteinExistence type="predicted"/>
<dbReference type="AlphaFoldDB" id="A0AA39HMG3"/>
<comment type="caution">
    <text evidence="3">The sequence shown here is derived from an EMBL/GenBank/DDBJ whole genome shotgun (WGS) entry which is preliminary data.</text>
</comment>
<organism evidence="3 4">
    <name type="scientific">Steinernema hermaphroditum</name>
    <dbReference type="NCBI Taxonomy" id="289476"/>
    <lineage>
        <taxon>Eukaryota</taxon>
        <taxon>Metazoa</taxon>
        <taxon>Ecdysozoa</taxon>
        <taxon>Nematoda</taxon>
        <taxon>Chromadorea</taxon>
        <taxon>Rhabditida</taxon>
        <taxon>Tylenchina</taxon>
        <taxon>Panagrolaimomorpha</taxon>
        <taxon>Strongyloidoidea</taxon>
        <taxon>Steinernematidae</taxon>
        <taxon>Steinernema</taxon>
    </lineage>
</organism>
<gene>
    <name evidence="3" type="ORF">QR680_019157</name>
</gene>
<evidence type="ECO:0000256" key="1">
    <source>
        <dbReference type="SAM" id="MobiDB-lite"/>
    </source>
</evidence>
<dbReference type="InterPro" id="IPR052740">
    <property type="entry name" value="CE4"/>
</dbReference>
<dbReference type="InterPro" id="IPR000742">
    <property type="entry name" value="EGF"/>
</dbReference>
<dbReference type="PANTHER" id="PTHR45985">
    <property type="match status" value="1"/>
</dbReference>
<feature type="domain" description="EGF-like" evidence="2">
    <location>
        <begin position="63"/>
        <end position="95"/>
    </location>
</feature>
<dbReference type="PANTHER" id="PTHR45985:SF11">
    <property type="entry name" value="EGF-LIKE DOMAIN-CONTAINING PROTEIN"/>
    <property type="match status" value="1"/>
</dbReference>
<evidence type="ECO:0000313" key="3">
    <source>
        <dbReference type="EMBL" id="KAK0407367.1"/>
    </source>
</evidence>
<dbReference type="Gene3D" id="3.20.20.370">
    <property type="entry name" value="Glycoside hydrolase/deacetylase"/>
    <property type="match status" value="1"/>
</dbReference>
<dbReference type="InterPro" id="IPR011330">
    <property type="entry name" value="Glyco_hydro/deAcase_b/a-brl"/>
</dbReference>
<evidence type="ECO:0000259" key="2">
    <source>
        <dbReference type="SMART" id="SM00181"/>
    </source>
</evidence>
<dbReference type="SMART" id="SM00181">
    <property type="entry name" value="EGF"/>
    <property type="match status" value="4"/>
</dbReference>
<feature type="domain" description="EGF-like" evidence="2">
    <location>
        <begin position="5"/>
        <end position="37"/>
    </location>
</feature>
<dbReference type="GO" id="GO:0005975">
    <property type="term" value="P:carbohydrate metabolic process"/>
    <property type="evidence" value="ECO:0007669"/>
    <property type="project" value="InterPro"/>
</dbReference>
<accession>A0AA39HMG3</accession>
<dbReference type="InterPro" id="IPR002509">
    <property type="entry name" value="NODB_dom"/>
</dbReference>
<sequence>MLGAPCTPRDLCPPNAACIQRLCVCRPGFYALEDQCLEGRAPQVSVAPPVARIAGRMRKYGSNCGRFDDCGGGAECSEGKCRCPSKYVMIQGRCRIEALSKGISIAGADCSRGQICVGGSVCDYNTKTCICAAGHVHRWGVCRSKDALNLIPVGRACSNGDICDSGLQCIKGTCACGRGRDISDGYCRSANSDVRLWNGSGLQFSSKPQKDRPLAQNCPEDPGKCRLPHCFCSKTGKTPPGNLRIDEVPQFVVLTFDDAVNARTMTDYKKLFGAVRYRNPNGCPAKATFFVSHEWTNYDLVQWLSENGHEIASNSITHVSLQNMGKTRWLNEMDGQRRILAKFGNIAEEKIVGMRSPQTTLGGDGQFEMIQRAGFIYDNSVTAHPALHEAPFWPQTLDFKLAWPCSQVDCPNGTFPGVWEIPMNLFQGNYVSEEDTFRAAAMLRGAVELNASVAHLENLMMTNFERSYSANRAPFVLTLNADFLQLDDSTRGMDALTGFLDKVSKHRDVYFVTLQQLIEWMRHPIPLDQMTQANYLRCSNVGAPKSQTACRKPNKCMYRTPHLNSPERQFETCNLCPDYYPWKYPFYYPILFIEQEAKEEVEDMFVDETQVIDEENTGSIAKEEERFSKRRPVGDGTAKPRAKKNNFVRLNMRKKMFVRGQMSASGKKTKESCG</sequence>
<dbReference type="Proteomes" id="UP001175271">
    <property type="component" value="Unassembled WGS sequence"/>
</dbReference>
<reference evidence="3" key="1">
    <citation type="submission" date="2023-06" db="EMBL/GenBank/DDBJ databases">
        <title>Genomic analysis of the entomopathogenic nematode Steinernema hermaphroditum.</title>
        <authorList>
            <person name="Schwarz E.M."/>
            <person name="Heppert J.K."/>
            <person name="Baniya A."/>
            <person name="Schwartz H.T."/>
            <person name="Tan C.-H."/>
            <person name="Antoshechkin I."/>
            <person name="Sternberg P.W."/>
            <person name="Goodrich-Blair H."/>
            <person name="Dillman A.R."/>
        </authorList>
    </citation>
    <scope>NUCLEOTIDE SEQUENCE</scope>
    <source>
        <strain evidence="3">PS9179</strain>
        <tissue evidence="3">Whole animal</tissue>
    </source>
</reference>
<protein>
    <recommendedName>
        <fullName evidence="2">EGF-like domain-containing protein</fullName>
    </recommendedName>
</protein>
<evidence type="ECO:0000313" key="4">
    <source>
        <dbReference type="Proteomes" id="UP001175271"/>
    </source>
</evidence>
<dbReference type="GO" id="GO:0016810">
    <property type="term" value="F:hydrolase activity, acting on carbon-nitrogen (but not peptide) bonds"/>
    <property type="evidence" value="ECO:0007669"/>
    <property type="project" value="InterPro"/>
</dbReference>
<dbReference type="EMBL" id="JAUCMV010000004">
    <property type="protein sequence ID" value="KAK0407367.1"/>
    <property type="molecule type" value="Genomic_DNA"/>
</dbReference>
<name>A0AA39HMG3_9BILA</name>
<keyword evidence="4" id="KW-1185">Reference proteome</keyword>
<feature type="domain" description="EGF-like" evidence="2">
    <location>
        <begin position="156"/>
        <end position="188"/>
    </location>
</feature>
<dbReference type="Pfam" id="PF01522">
    <property type="entry name" value="Polysacc_deac_1"/>
    <property type="match status" value="1"/>
</dbReference>